<dbReference type="AlphaFoldDB" id="A0A7S0UR33"/>
<proteinExistence type="predicted"/>
<evidence type="ECO:0000313" key="1">
    <source>
        <dbReference type="EMBL" id="CAD8766936.1"/>
    </source>
</evidence>
<sequence>MGRASIRGGDWKSTKTKRIAKSTKNIFLETMPTWSERQPSETEASYDVVDEYDKEFMENRSLVDPVPDLQTIMEATHEALEWVRSNLNQFGKSMRPSK</sequence>
<organism evidence="1">
    <name type="scientific">Polytomella parva</name>
    <dbReference type="NCBI Taxonomy" id="51329"/>
    <lineage>
        <taxon>Eukaryota</taxon>
        <taxon>Viridiplantae</taxon>
        <taxon>Chlorophyta</taxon>
        <taxon>core chlorophytes</taxon>
        <taxon>Chlorophyceae</taxon>
        <taxon>CS clade</taxon>
        <taxon>Chlamydomonadales</taxon>
        <taxon>Chlamydomonadaceae</taxon>
        <taxon>Polytomella</taxon>
    </lineage>
</organism>
<reference evidence="1" key="1">
    <citation type="submission" date="2021-01" db="EMBL/GenBank/DDBJ databases">
        <authorList>
            <person name="Corre E."/>
            <person name="Pelletier E."/>
            <person name="Niang G."/>
            <person name="Scheremetjew M."/>
            <person name="Finn R."/>
            <person name="Kale V."/>
            <person name="Holt S."/>
            <person name="Cochrane G."/>
            <person name="Meng A."/>
            <person name="Brown T."/>
            <person name="Cohen L."/>
        </authorList>
    </citation>
    <scope>NUCLEOTIDE SEQUENCE</scope>
    <source>
        <strain evidence="1">SAG 63-3</strain>
    </source>
</reference>
<gene>
    <name evidence="1" type="ORF">PPAR00522_LOCUS3328</name>
</gene>
<name>A0A7S0UR33_9CHLO</name>
<accession>A0A7S0UR33</accession>
<dbReference type="EMBL" id="HBFM01005629">
    <property type="protein sequence ID" value="CAD8766936.1"/>
    <property type="molecule type" value="Transcribed_RNA"/>
</dbReference>
<protein>
    <submittedName>
        <fullName evidence="1">Uncharacterized protein</fullName>
    </submittedName>
</protein>